<proteinExistence type="predicted"/>
<dbReference type="InterPro" id="IPR001530">
    <property type="entry name" value="Gemini_BR1"/>
</dbReference>
<accession>A0ABR2T861</accession>
<dbReference type="PRINTS" id="PR00225">
    <property type="entry name" value="GEMCOATBR1"/>
</dbReference>
<evidence type="ECO:0000313" key="3">
    <source>
        <dbReference type="Proteomes" id="UP001396334"/>
    </source>
</evidence>
<keyword evidence="1" id="KW-1048">Host nucleus</keyword>
<organism evidence="2 3">
    <name type="scientific">Hibiscus sabdariffa</name>
    <name type="common">roselle</name>
    <dbReference type="NCBI Taxonomy" id="183260"/>
    <lineage>
        <taxon>Eukaryota</taxon>
        <taxon>Viridiplantae</taxon>
        <taxon>Streptophyta</taxon>
        <taxon>Embryophyta</taxon>
        <taxon>Tracheophyta</taxon>
        <taxon>Spermatophyta</taxon>
        <taxon>Magnoliopsida</taxon>
        <taxon>eudicotyledons</taxon>
        <taxon>Gunneridae</taxon>
        <taxon>Pentapetalae</taxon>
        <taxon>rosids</taxon>
        <taxon>malvids</taxon>
        <taxon>Malvales</taxon>
        <taxon>Malvaceae</taxon>
        <taxon>Malvoideae</taxon>
        <taxon>Hibiscus</taxon>
    </lineage>
</organism>
<keyword evidence="3" id="KW-1185">Reference proteome</keyword>
<gene>
    <name evidence="2" type="ORF">V6N11_018547</name>
</gene>
<sequence length="313" mass="35226">MVQNDEASCVLVSSHNINPSGTLYRSQYIVAGLFGVNCGTIVRIVIQRCLLNDRLRKLIYAVSDSRVLRFRRRYNFNSRSYFKRTSGQVRRSLFNARPLTERLSLQTIHENQYGPEYSIPNNGSLATYITYPGIGQLEPNRHRSFIKLNPLRFNGTASIHANHGDEVMDPESPTPVAKINGVLTVAIVLDRKPQISPGTSNLDRFEDVFGAAGFTHGNLEVIPRVKDRFSLKHTFKRVISVDKDSILVRIGGEFKLSSARYPCWAGFKDLGMDCLGGNYSNLSKNALLVFYCWMSDTPSKANLFVSFDLDYLG</sequence>
<evidence type="ECO:0008006" key="4">
    <source>
        <dbReference type="Google" id="ProtNLM"/>
    </source>
</evidence>
<dbReference type="InterPro" id="IPR000263">
    <property type="entry name" value="GV_A/BR1_coat"/>
</dbReference>
<protein>
    <recommendedName>
        <fullName evidence="4">Nuclear shuttle protein</fullName>
    </recommendedName>
</protein>
<dbReference type="Proteomes" id="UP001396334">
    <property type="component" value="Unassembled WGS sequence"/>
</dbReference>
<dbReference type="EMBL" id="JBBPBN010000008">
    <property type="protein sequence ID" value="KAK9033516.1"/>
    <property type="molecule type" value="Genomic_DNA"/>
</dbReference>
<comment type="caution">
    <text evidence="2">The sequence shown here is derived from an EMBL/GenBank/DDBJ whole genome shotgun (WGS) entry which is preliminary data.</text>
</comment>
<dbReference type="PRINTS" id="PR00223">
    <property type="entry name" value="GEMCOATARBR1"/>
</dbReference>
<evidence type="ECO:0000256" key="1">
    <source>
        <dbReference type="ARBA" id="ARBA00022562"/>
    </source>
</evidence>
<evidence type="ECO:0000313" key="2">
    <source>
        <dbReference type="EMBL" id="KAK9033516.1"/>
    </source>
</evidence>
<name>A0ABR2T861_9ROSI</name>
<dbReference type="Pfam" id="PF00844">
    <property type="entry name" value="Gemini_coat"/>
    <property type="match status" value="1"/>
</dbReference>
<reference evidence="2 3" key="1">
    <citation type="journal article" date="2024" name="G3 (Bethesda)">
        <title>Genome assembly of Hibiscus sabdariffa L. provides insights into metabolisms of medicinal natural products.</title>
        <authorList>
            <person name="Kim T."/>
        </authorList>
    </citation>
    <scope>NUCLEOTIDE SEQUENCE [LARGE SCALE GENOMIC DNA]</scope>
    <source>
        <strain evidence="2">TK-2024</strain>
        <tissue evidence="2">Old leaves</tissue>
    </source>
</reference>